<evidence type="ECO:0000256" key="4">
    <source>
        <dbReference type="ARBA" id="ARBA00023295"/>
    </source>
</evidence>
<dbReference type="InterPro" id="IPR041233">
    <property type="entry name" value="Melibiase_C"/>
</dbReference>
<keyword evidence="5" id="KW-1015">Disulfide bond</keyword>
<comment type="caution">
    <text evidence="8">The sequence shown here is derived from an EMBL/GenBank/DDBJ whole genome shotgun (WGS) entry which is preliminary data.</text>
</comment>
<dbReference type="InterPro" id="IPR002241">
    <property type="entry name" value="Glyco_hydro_27"/>
</dbReference>
<feature type="chain" id="PRO_5046534652" description="Alpha-galactosidase" evidence="6">
    <location>
        <begin position="25"/>
        <end position="392"/>
    </location>
</feature>
<evidence type="ECO:0000256" key="2">
    <source>
        <dbReference type="ARBA" id="ARBA00022729"/>
    </source>
</evidence>
<feature type="domain" description="Alpha galactosidase C-terminal" evidence="7">
    <location>
        <begin position="312"/>
        <end position="387"/>
    </location>
</feature>
<dbReference type="CDD" id="cd14792">
    <property type="entry name" value="GH27"/>
    <property type="match status" value="1"/>
</dbReference>
<dbReference type="Pfam" id="PF16499">
    <property type="entry name" value="Melibiase_2"/>
    <property type="match status" value="1"/>
</dbReference>
<dbReference type="PRINTS" id="PR00740">
    <property type="entry name" value="GLHYDRLASE27"/>
</dbReference>
<evidence type="ECO:0000256" key="6">
    <source>
        <dbReference type="SAM" id="SignalP"/>
    </source>
</evidence>
<dbReference type="InterPro" id="IPR000111">
    <property type="entry name" value="Glyco_hydro_27/36_CS"/>
</dbReference>
<gene>
    <name evidence="8" type="ORF">GCM10009533_41950</name>
</gene>
<dbReference type="Gene3D" id="2.60.40.1180">
    <property type="entry name" value="Golgi alpha-mannosidase II"/>
    <property type="match status" value="1"/>
</dbReference>
<dbReference type="PANTHER" id="PTHR11452">
    <property type="entry name" value="ALPHA-GALACTOSIDASE/ALPHA-N-ACETYLGALACTOSAMINIDASE"/>
    <property type="match status" value="1"/>
</dbReference>
<dbReference type="EC" id="3.2.1.22" evidence="5"/>
<comment type="similarity">
    <text evidence="1 5">Belongs to the glycosyl hydrolase 27 family.</text>
</comment>
<dbReference type="PANTHER" id="PTHR11452:SF75">
    <property type="entry name" value="ALPHA-GALACTOSIDASE MEL1"/>
    <property type="match status" value="1"/>
</dbReference>
<dbReference type="InterPro" id="IPR017853">
    <property type="entry name" value="GH"/>
</dbReference>
<dbReference type="InterPro" id="IPR013780">
    <property type="entry name" value="Glyco_hydro_b"/>
</dbReference>
<keyword evidence="9" id="KW-1185">Reference proteome</keyword>
<dbReference type="Gene3D" id="3.20.20.70">
    <property type="entry name" value="Aldolase class I"/>
    <property type="match status" value="1"/>
</dbReference>
<evidence type="ECO:0000256" key="3">
    <source>
        <dbReference type="ARBA" id="ARBA00022801"/>
    </source>
</evidence>
<keyword evidence="4 5" id="KW-0326">Glycosidase</keyword>
<dbReference type="Proteomes" id="UP001500729">
    <property type="component" value="Unassembled WGS sequence"/>
</dbReference>
<evidence type="ECO:0000256" key="5">
    <source>
        <dbReference type="RuleBase" id="RU361168"/>
    </source>
</evidence>
<keyword evidence="3 5" id="KW-0378">Hydrolase</keyword>
<proteinExistence type="inferred from homology"/>
<dbReference type="SUPFAM" id="SSF51445">
    <property type="entry name" value="(Trans)glycosidases"/>
    <property type="match status" value="1"/>
</dbReference>
<name>A0ABP3N868_SACER</name>
<dbReference type="SUPFAM" id="SSF51011">
    <property type="entry name" value="Glycosyl hydrolase domain"/>
    <property type="match status" value="1"/>
</dbReference>
<comment type="catalytic activity">
    <reaction evidence="5">
        <text>Hydrolysis of terminal, non-reducing alpha-D-galactose residues in alpha-D-galactosides, including galactose oligosaccharides, galactomannans and galactolipids.</text>
        <dbReference type="EC" id="3.2.1.22"/>
    </reaction>
</comment>
<evidence type="ECO:0000256" key="1">
    <source>
        <dbReference type="ARBA" id="ARBA00009743"/>
    </source>
</evidence>
<feature type="signal peptide" evidence="6">
    <location>
        <begin position="1"/>
        <end position="24"/>
    </location>
</feature>
<dbReference type="RefSeq" id="WP_009946089.1">
    <property type="nucleotide sequence ID" value="NZ_BAAAGS010000029.1"/>
</dbReference>
<dbReference type="InterPro" id="IPR013785">
    <property type="entry name" value="Aldolase_TIM"/>
</dbReference>
<dbReference type="Pfam" id="PF17801">
    <property type="entry name" value="Melibiase_C"/>
    <property type="match status" value="1"/>
</dbReference>
<accession>A0ABP3N868</accession>
<reference evidence="9" key="1">
    <citation type="journal article" date="2019" name="Int. J. Syst. Evol. Microbiol.">
        <title>The Global Catalogue of Microorganisms (GCM) 10K type strain sequencing project: providing services to taxonomists for standard genome sequencing and annotation.</title>
        <authorList>
            <consortium name="The Broad Institute Genomics Platform"/>
            <consortium name="The Broad Institute Genome Sequencing Center for Infectious Disease"/>
            <person name="Wu L."/>
            <person name="Ma J."/>
        </authorList>
    </citation>
    <scope>NUCLEOTIDE SEQUENCE [LARGE SCALE GENOMIC DNA]</scope>
    <source>
        <strain evidence="9">JCM 10303</strain>
    </source>
</reference>
<organism evidence="8 9">
    <name type="scientific">Saccharopolyspora erythraea</name>
    <name type="common">Streptomyces erythraeus</name>
    <dbReference type="NCBI Taxonomy" id="1836"/>
    <lineage>
        <taxon>Bacteria</taxon>
        <taxon>Bacillati</taxon>
        <taxon>Actinomycetota</taxon>
        <taxon>Actinomycetes</taxon>
        <taxon>Pseudonocardiales</taxon>
        <taxon>Pseudonocardiaceae</taxon>
        <taxon>Saccharopolyspora</taxon>
    </lineage>
</organism>
<dbReference type="PROSITE" id="PS00512">
    <property type="entry name" value="ALPHA_GALACTOSIDASE"/>
    <property type="match status" value="1"/>
</dbReference>
<protein>
    <recommendedName>
        <fullName evidence="5">Alpha-galactosidase</fullName>
        <ecNumber evidence="5">3.2.1.22</ecNumber>
    </recommendedName>
    <alternativeName>
        <fullName evidence="5">Melibiase</fullName>
    </alternativeName>
</protein>
<sequence>MHQRTLLAGTLLATALLLTTSATAGATSAPEDPAPTPPMGWNSWNKFACDIDERLITETADAMVASGMKDAGYTYVNIDDCWMAPERDAEGRLQADPHRFPSGIKALADHVHAKGLKLGIYSSAGTKTCQGLPASLDHEEIDARSFAEWGVDYLKYDNCNNEGRPAVERYSEMSEALRATGRRIVYSICEWGENDPWNRGRDVGGHLWRTTGDISDSWSSMTSLLDQQVGIEQHSGPGGWNDPDMLEVGNGGMTDTEYRAHFSLWALLNAPLLAGNDLRSMDEPTARILLNPELIAINQDWGGKQGYRVRDDGETEVWAKPVSDGSVAVVLFNRDGQERRISATTEEVGLPGADRYRVRDLWTGDESQNDGELGASVPSHGAVAYRVWAGDA</sequence>
<dbReference type="EMBL" id="BAAAGS010000029">
    <property type="protein sequence ID" value="GAA0538380.1"/>
    <property type="molecule type" value="Genomic_DNA"/>
</dbReference>
<evidence type="ECO:0000313" key="8">
    <source>
        <dbReference type="EMBL" id="GAA0538380.1"/>
    </source>
</evidence>
<keyword evidence="2 6" id="KW-0732">Signal</keyword>
<evidence type="ECO:0000313" key="9">
    <source>
        <dbReference type="Proteomes" id="UP001500729"/>
    </source>
</evidence>
<evidence type="ECO:0000259" key="7">
    <source>
        <dbReference type="Pfam" id="PF17801"/>
    </source>
</evidence>